<feature type="compositionally biased region" description="Basic and acidic residues" evidence="1">
    <location>
        <begin position="237"/>
        <end position="247"/>
    </location>
</feature>
<feature type="signal peptide" evidence="2">
    <location>
        <begin position="1"/>
        <end position="21"/>
    </location>
</feature>
<name>A0A7L5IJS5_9BACT</name>
<dbReference type="KEGG" id="carm:CARM_0302"/>
<dbReference type="PROSITE" id="PS51257">
    <property type="entry name" value="PROKAR_LIPOPROTEIN"/>
    <property type="match status" value="1"/>
</dbReference>
<evidence type="ECO:0000256" key="2">
    <source>
        <dbReference type="SAM" id="SignalP"/>
    </source>
</evidence>
<feature type="region of interest" description="Disordered" evidence="1">
    <location>
        <begin position="237"/>
        <end position="261"/>
    </location>
</feature>
<dbReference type="EMBL" id="CP053825">
    <property type="protein sequence ID" value="QKF79257.1"/>
    <property type="molecule type" value="Genomic_DNA"/>
</dbReference>
<dbReference type="OrthoDB" id="5361851at2"/>
<evidence type="ECO:0000313" key="3">
    <source>
        <dbReference type="EMBL" id="QKF79257.1"/>
    </source>
</evidence>
<organism evidence="3 4">
    <name type="scientific">Campylobacter armoricus</name>
    <dbReference type="NCBI Taxonomy" id="2505970"/>
    <lineage>
        <taxon>Bacteria</taxon>
        <taxon>Pseudomonadati</taxon>
        <taxon>Campylobacterota</taxon>
        <taxon>Epsilonproteobacteria</taxon>
        <taxon>Campylobacterales</taxon>
        <taxon>Campylobacteraceae</taxon>
        <taxon>Campylobacter</taxon>
    </lineage>
</organism>
<evidence type="ECO:0000313" key="4">
    <source>
        <dbReference type="Proteomes" id="UP000509246"/>
    </source>
</evidence>
<keyword evidence="2" id="KW-0732">Signal</keyword>
<gene>
    <name evidence="3" type="ORF">CARM_0302</name>
</gene>
<dbReference type="Proteomes" id="UP000509246">
    <property type="component" value="Chromosome"/>
</dbReference>
<accession>A0A7L5IJS5</accession>
<dbReference type="GeneID" id="56586034"/>
<feature type="chain" id="PRO_5029743958" evidence="2">
    <location>
        <begin position="22"/>
        <end position="268"/>
    </location>
</feature>
<protein>
    <submittedName>
        <fullName evidence="3">Putative lipoprotein</fullName>
    </submittedName>
</protein>
<dbReference type="RefSeq" id="WP_139424454.1">
    <property type="nucleotide sequence ID" value="NZ_CBCSFY010000003.1"/>
</dbReference>
<keyword evidence="4" id="KW-1185">Reference proteome</keyword>
<proteinExistence type="predicted"/>
<reference evidence="3 4" key="1">
    <citation type="submission" date="2020-05" db="EMBL/GenBank/DDBJ databases">
        <title>Complete genome sequencing of Campylobacter and Arcobacter type strains.</title>
        <authorList>
            <person name="Miller W.G."/>
            <person name="Yee E."/>
        </authorList>
    </citation>
    <scope>NUCLEOTIDE SEQUENCE [LARGE SCALE GENOMIC DNA]</scope>
    <source>
        <strain evidence="3 4">CCUG 73571</strain>
    </source>
</reference>
<keyword evidence="3" id="KW-0449">Lipoprotein</keyword>
<sequence>MRKILFLVSVVLFFSACTSNQKTYYISMPTFKSTFKEHNITNKNALKVKISDIEIIKNTFYSSYFEQSTLNQRINKSLELLKNQLLEDSKTLLQSKGYTINNENPDYTFNIIISANLYEDKVSRNSSLGGNSIESSFMIILEAQSNFINLKQDQTFNTTTSSTKLNEPINLNYPIKGDATIESFRQVYSAVPTQINESIAASALEVDKVFVSFYKEITSTLKTNIEEFKDEHEINEDKLESHEEKTINKTNTNENTSPYQNNEIIIFE</sequence>
<evidence type="ECO:0000256" key="1">
    <source>
        <dbReference type="SAM" id="MobiDB-lite"/>
    </source>
</evidence>
<dbReference type="AlphaFoldDB" id="A0A7L5IJS5"/>